<evidence type="ECO:0000256" key="4">
    <source>
        <dbReference type="SAM" id="MobiDB-lite"/>
    </source>
</evidence>
<keyword evidence="1" id="KW-0403">Intermediate filament</keyword>
<evidence type="ECO:0000256" key="3">
    <source>
        <dbReference type="SAM" id="Coils"/>
    </source>
</evidence>
<sequence length="647" mass="73793">MSKVEFKRGEASQSKKVTMKQERQYHESSSTTASHQNAHQEIKMETSFGSGGMQNTWKTSGTNGSAGNSVARSILKERVSDKSEIEVGSMLPRIAVAHTGTGRLSGGYSGAGTRNLAILTDAEYFGLSPDISNKATEMFLASTGRESTTLHSLNDRLALYMARIQQLESENQKVYENWNAVSKATFSSDSDKYTEYTDQLLSLRSSIDQAFASKAEVEAQKLVLEADLRNYRFRLNEIEGNHLQLSKYKATLTESRSEVGKLQARFQQLTANLDTFYHDNNSGWNEIRKKNEEWGRMIKNCITLKQQGHARMDELMTFVHDVQEQMVMKLEKKTHVEHQQSSAELKDDLAQAIRDINIEYDMISEQARKETEKWYQLKFLEAKQMAERKKTDWKFPHAKADQFKREIETVCAAITIGEKEVHELEKSVRMSNEEFTRLKLRHKEELFEHETKMRHMLEERQRMAVMLQSILDTIQVHDAEMAIYRTMLEGEERRIGIKKPKTPQIQRQNTMAISTMAYYKTKGENVRIKFCDLLGKYIVLENISNPAQDQHIGGWQIHREVDNQPKIDYTIPATVALTPGQTIKVYSTGHGLNDVEPDALVADHLDTWGAGTHINTILLNKDGVEMASHVQSPERSHDSSIMSLSAN</sequence>
<dbReference type="GO" id="GO:0005652">
    <property type="term" value="C:nuclear lamina"/>
    <property type="evidence" value="ECO:0007669"/>
    <property type="project" value="TreeGrafter"/>
</dbReference>
<evidence type="ECO:0000256" key="2">
    <source>
        <dbReference type="ARBA" id="ARBA00023054"/>
    </source>
</evidence>
<dbReference type="GO" id="GO:0006998">
    <property type="term" value="P:nuclear envelope organization"/>
    <property type="evidence" value="ECO:0007669"/>
    <property type="project" value="TreeGrafter"/>
</dbReference>
<dbReference type="PANTHER" id="PTHR45721">
    <property type="entry name" value="LAMIN DM0-RELATED"/>
    <property type="match status" value="1"/>
</dbReference>
<evidence type="ECO:0000259" key="5">
    <source>
        <dbReference type="PROSITE" id="PS51841"/>
    </source>
</evidence>
<evidence type="ECO:0000313" key="6">
    <source>
        <dbReference type="Proteomes" id="UP000887566"/>
    </source>
</evidence>
<dbReference type="Gene3D" id="1.20.5.500">
    <property type="entry name" value="Single helix bin"/>
    <property type="match status" value="1"/>
</dbReference>
<dbReference type="SUPFAM" id="SSF74853">
    <property type="entry name" value="Lamin A/C globular tail domain"/>
    <property type="match status" value="1"/>
</dbReference>
<dbReference type="WBParaSite" id="PSAMB.scaffold385size53683.g5251.t1">
    <property type="protein sequence ID" value="PSAMB.scaffold385size53683.g5251.t1"/>
    <property type="gene ID" value="PSAMB.scaffold385size53683.g5251"/>
</dbReference>
<dbReference type="GO" id="GO:0005882">
    <property type="term" value="C:intermediate filament"/>
    <property type="evidence" value="ECO:0007669"/>
    <property type="project" value="UniProtKB-KW"/>
</dbReference>
<dbReference type="Pfam" id="PF00038">
    <property type="entry name" value="Filament"/>
    <property type="match status" value="1"/>
</dbReference>
<feature type="compositionally biased region" description="Polar residues" evidence="4">
    <location>
        <begin position="27"/>
        <end position="37"/>
    </location>
</feature>
<dbReference type="InterPro" id="IPR001322">
    <property type="entry name" value="Lamin_tail_dom"/>
</dbReference>
<keyword evidence="2 3" id="KW-0175">Coiled coil</keyword>
<feature type="compositionally biased region" description="Basic and acidic residues" evidence="4">
    <location>
        <begin position="1"/>
        <end position="10"/>
    </location>
</feature>
<dbReference type="Gene3D" id="2.60.40.1260">
    <property type="entry name" value="Lamin Tail domain"/>
    <property type="match status" value="1"/>
</dbReference>
<protein>
    <submittedName>
        <fullName evidence="7">LTD domain-containing protein</fullName>
    </submittedName>
</protein>
<dbReference type="GO" id="GO:0005200">
    <property type="term" value="F:structural constituent of cytoskeleton"/>
    <property type="evidence" value="ECO:0007669"/>
    <property type="project" value="TreeGrafter"/>
</dbReference>
<dbReference type="AlphaFoldDB" id="A0A914WCJ3"/>
<evidence type="ECO:0000313" key="7">
    <source>
        <dbReference type="WBParaSite" id="PSAMB.scaffold385size53683.g5251.t1"/>
    </source>
</evidence>
<dbReference type="Proteomes" id="UP000887566">
    <property type="component" value="Unplaced"/>
</dbReference>
<accession>A0A914WCJ3</accession>
<dbReference type="GO" id="GO:0031507">
    <property type="term" value="P:heterochromatin formation"/>
    <property type="evidence" value="ECO:0007669"/>
    <property type="project" value="TreeGrafter"/>
</dbReference>
<organism evidence="6 7">
    <name type="scientific">Plectus sambesii</name>
    <dbReference type="NCBI Taxonomy" id="2011161"/>
    <lineage>
        <taxon>Eukaryota</taxon>
        <taxon>Metazoa</taxon>
        <taxon>Ecdysozoa</taxon>
        <taxon>Nematoda</taxon>
        <taxon>Chromadorea</taxon>
        <taxon>Plectida</taxon>
        <taxon>Plectina</taxon>
        <taxon>Plectoidea</taxon>
        <taxon>Plectidae</taxon>
        <taxon>Plectus</taxon>
    </lineage>
</organism>
<dbReference type="GO" id="GO:0090435">
    <property type="term" value="P:protein localization to nuclear envelope"/>
    <property type="evidence" value="ECO:0007669"/>
    <property type="project" value="TreeGrafter"/>
</dbReference>
<dbReference type="GO" id="GO:0007097">
    <property type="term" value="P:nuclear migration"/>
    <property type="evidence" value="ECO:0007669"/>
    <property type="project" value="TreeGrafter"/>
</dbReference>
<feature type="region of interest" description="Disordered" evidence="4">
    <location>
        <begin position="1"/>
        <end position="38"/>
    </location>
</feature>
<keyword evidence="6" id="KW-1185">Reference proteome</keyword>
<proteinExistence type="predicted"/>
<reference evidence="7" key="1">
    <citation type="submission" date="2022-11" db="UniProtKB">
        <authorList>
            <consortium name="WormBaseParasite"/>
        </authorList>
    </citation>
    <scope>IDENTIFICATION</scope>
</reference>
<feature type="coiled-coil region" evidence="3">
    <location>
        <begin position="150"/>
        <end position="177"/>
    </location>
</feature>
<dbReference type="PROSITE" id="PS51841">
    <property type="entry name" value="LTD"/>
    <property type="match status" value="1"/>
</dbReference>
<feature type="domain" description="LTD" evidence="5">
    <location>
        <begin position="507"/>
        <end position="633"/>
    </location>
</feature>
<dbReference type="GO" id="GO:0051664">
    <property type="term" value="P:nuclear pore localization"/>
    <property type="evidence" value="ECO:0007669"/>
    <property type="project" value="TreeGrafter"/>
</dbReference>
<dbReference type="InterPro" id="IPR039008">
    <property type="entry name" value="IF_rod_dom"/>
</dbReference>
<feature type="region of interest" description="Disordered" evidence="4">
    <location>
        <begin position="628"/>
        <end position="647"/>
    </location>
</feature>
<dbReference type="PANTHER" id="PTHR45721:SF7">
    <property type="entry name" value="INTERMEDIATE FILAMENT PROTEIN IFB-2"/>
    <property type="match status" value="1"/>
</dbReference>
<name>A0A914WCJ3_9BILA</name>
<dbReference type="InterPro" id="IPR036415">
    <property type="entry name" value="Lamin_tail_dom_sf"/>
</dbReference>
<evidence type="ECO:0000256" key="1">
    <source>
        <dbReference type="ARBA" id="ARBA00022754"/>
    </source>
</evidence>